<dbReference type="Proteomes" id="UP000255140">
    <property type="component" value="Unassembled WGS sequence"/>
</dbReference>
<evidence type="ECO:0000313" key="3">
    <source>
        <dbReference type="Proteomes" id="UP000254076"/>
    </source>
</evidence>
<protein>
    <submittedName>
        <fullName evidence="1">Uncharacterized protein</fullName>
    </submittedName>
</protein>
<evidence type="ECO:0000313" key="1">
    <source>
        <dbReference type="EMBL" id="SUN13146.1"/>
    </source>
</evidence>
<comment type="caution">
    <text evidence="1">The sequence shown here is derived from an EMBL/GenBank/DDBJ whole genome shotgun (WGS) entry which is preliminary data.</text>
</comment>
<sequence length="160" mass="18729">MDLNQVRLLEACFVYLKTRLNSSMQTELDDSKLFFEANGNIFTFDTYETKCDRYDFVENNLGNIEVSVDYKSLRDVSDLFEATRINEYKAVTLRSINNTDMAKKLIFKSLTQVDLKNLKGKYPDFKTNNFAYNVHDLTLNKHFSCYQFSENDSFKLIAID</sequence>
<dbReference type="Proteomes" id="UP000254076">
    <property type="component" value="Unassembled WGS sequence"/>
</dbReference>
<dbReference type="RefSeq" id="WP_000365420.1">
    <property type="nucleotide sequence ID" value="NZ_CDEN01000078.1"/>
</dbReference>
<proteinExistence type="predicted"/>
<dbReference type="AlphaFoldDB" id="A0A8B4RAA4"/>
<reference evidence="3 4" key="1">
    <citation type="submission" date="2018-06" db="EMBL/GenBank/DDBJ databases">
        <authorList>
            <consortium name="Pathogen Informatics"/>
            <person name="Doyle S."/>
        </authorList>
    </citation>
    <scope>NUCLEOTIDE SEQUENCE [LARGE SCALE GENOMIC DNA]</scope>
    <source>
        <strain evidence="1 3">NCTC8185</strain>
        <strain evidence="2 4">NCTC9828</strain>
    </source>
</reference>
<accession>A0A8B4RAA4</accession>
<name>A0A8B4RAA4_STRAG</name>
<organism evidence="1 3">
    <name type="scientific">Streptococcus agalactiae</name>
    <dbReference type="NCBI Taxonomy" id="1311"/>
    <lineage>
        <taxon>Bacteria</taxon>
        <taxon>Bacillati</taxon>
        <taxon>Bacillota</taxon>
        <taxon>Bacilli</taxon>
        <taxon>Lactobacillales</taxon>
        <taxon>Streptococcaceae</taxon>
        <taxon>Streptococcus</taxon>
    </lineage>
</organism>
<evidence type="ECO:0000313" key="4">
    <source>
        <dbReference type="Proteomes" id="UP000255140"/>
    </source>
</evidence>
<dbReference type="EMBL" id="UHEW01000005">
    <property type="protein sequence ID" value="SUN28151.1"/>
    <property type="molecule type" value="Genomic_DNA"/>
</dbReference>
<dbReference type="EMBL" id="UHEQ01000004">
    <property type="protein sequence ID" value="SUN13146.1"/>
    <property type="molecule type" value="Genomic_DNA"/>
</dbReference>
<gene>
    <name evidence="1" type="ORF">NCTC8185_00297</name>
    <name evidence="2" type="ORF">NCTC9828_00696</name>
</gene>
<evidence type="ECO:0000313" key="2">
    <source>
        <dbReference type="EMBL" id="SUN28151.1"/>
    </source>
</evidence>